<organism evidence="1 2">
    <name type="scientific">Bombella intestini</name>
    <dbReference type="NCBI Taxonomy" id="1539051"/>
    <lineage>
        <taxon>Bacteria</taxon>
        <taxon>Pseudomonadati</taxon>
        <taxon>Pseudomonadota</taxon>
        <taxon>Alphaproteobacteria</taxon>
        <taxon>Acetobacterales</taxon>
        <taxon>Acetobacteraceae</taxon>
        <taxon>Bombella</taxon>
    </lineage>
</organism>
<keyword evidence="2" id="KW-1185">Reference proteome</keyword>
<sequence length="66" mass="7436">MTNTHLQAGRGDNGKFTRYTRKYGKGDAIMSSDDDDDALYEAAPIPLLPPHHFKKRHEVAETSSLY</sequence>
<comment type="caution">
    <text evidence="1">The sequence shown here is derived from an EMBL/GenBank/DDBJ whole genome shotgun (WGS) entry which is preliminary data.</text>
</comment>
<dbReference type="Proteomes" id="UP000200980">
    <property type="component" value="Unassembled WGS sequence"/>
</dbReference>
<dbReference type="EMBL" id="JATM01000001">
    <property type="protein sequence ID" value="OOL19649.1"/>
    <property type="molecule type" value="Genomic_DNA"/>
</dbReference>
<protein>
    <submittedName>
        <fullName evidence="1">Uncharacterized protein</fullName>
    </submittedName>
</protein>
<gene>
    <name evidence="1" type="ORF">AL01_01380</name>
</gene>
<evidence type="ECO:0000313" key="2">
    <source>
        <dbReference type="Proteomes" id="UP000200980"/>
    </source>
</evidence>
<proteinExistence type="predicted"/>
<accession>A0A1S8GRE6</accession>
<reference evidence="1 2" key="1">
    <citation type="journal article" date="2016" name="PLoS ONE">
        <title>Whole-Genome Sequence Analysis of Bombella intestini LMG 28161T, a Novel Acetic Acid Bacterium Isolated from the Crop of a Red-Tailed Bumble Bee, Bombus lapidarius.</title>
        <authorList>
            <person name="Li L."/>
            <person name="Illeghems K."/>
            <person name="Van Kerrebroeck S."/>
            <person name="Borremans W."/>
            <person name="Cleenwerck I."/>
            <person name="Smagghe G."/>
            <person name="De Vuyst L."/>
            <person name="Vandamme P."/>
        </authorList>
    </citation>
    <scope>NUCLEOTIDE SEQUENCE [LARGE SCALE GENOMIC DNA]</scope>
    <source>
        <strain evidence="1 2">R-52487</strain>
    </source>
</reference>
<dbReference type="AlphaFoldDB" id="A0A1S8GRE6"/>
<evidence type="ECO:0000313" key="1">
    <source>
        <dbReference type="EMBL" id="OOL19649.1"/>
    </source>
</evidence>
<name>A0A1S8GRE6_9PROT</name>